<dbReference type="OrthoDB" id="6495301at2759"/>
<evidence type="ECO:0000256" key="1">
    <source>
        <dbReference type="ARBA" id="ARBA00004586"/>
    </source>
</evidence>
<dbReference type="GO" id="GO:0016787">
    <property type="term" value="F:hydrolase activity"/>
    <property type="evidence" value="ECO:0007669"/>
    <property type="project" value="UniProtKB-KW"/>
</dbReference>
<evidence type="ECO:0000256" key="7">
    <source>
        <dbReference type="ARBA" id="ARBA00023034"/>
    </source>
</evidence>
<keyword evidence="7" id="KW-0333">Golgi apparatus</keyword>
<keyword evidence="3 12" id="KW-0812">Transmembrane</keyword>
<keyword evidence="15" id="KW-1185">Reference proteome</keyword>
<evidence type="ECO:0000256" key="8">
    <source>
        <dbReference type="ARBA" id="ARBA00023136"/>
    </source>
</evidence>
<dbReference type="EMBL" id="JABFUD020000008">
    <property type="protein sequence ID" value="KAI5076171.1"/>
    <property type="molecule type" value="Genomic_DNA"/>
</dbReference>
<evidence type="ECO:0000256" key="12">
    <source>
        <dbReference type="SAM" id="Phobius"/>
    </source>
</evidence>
<keyword evidence="8 12" id="KW-0472">Membrane</keyword>
<dbReference type="InterPro" id="IPR029058">
    <property type="entry name" value="AB_hydrolase_fold"/>
</dbReference>
<dbReference type="InterPro" id="IPR049492">
    <property type="entry name" value="BD-FAE-like_dom"/>
</dbReference>
<evidence type="ECO:0000256" key="5">
    <source>
        <dbReference type="ARBA" id="ARBA00022824"/>
    </source>
</evidence>
<accession>A0A9D4UY20</accession>
<dbReference type="Gene3D" id="3.40.50.1820">
    <property type="entry name" value="alpha/beta hydrolase"/>
    <property type="match status" value="1"/>
</dbReference>
<dbReference type="SUPFAM" id="SSF53474">
    <property type="entry name" value="alpha/beta-Hydrolases"/>
    <property type="match status" value="1"/>
</dbReference>
<keyword evidence="6 12" id="KW-1133">Transmembrane helix</keyword>
<dbReference type="GO" id="GO:0000139">
    <property type="term" value="C:Golgi membrane"/>
    <property type="evidence" value="ECO:0007669"/>
    <property type="project" value="UniProtKB-SubCell"/>
</dbReference>
<keyword evidence="5" id="KW-0256">Endoplasmic reticulum</keyword>
<dbReference type="GO" id="GO:0005789">
    <property type="term" value="C:endoplasmic reticulum membrane"/>
    <property type="evidence" value="ECO:0007669"/>
    <property type="project" value="UniProtKB-SubCell"/>
</dbReference>
<evidence type="ECO:0000256" key="2">
    <source>
        <dbReference type="ARBA" id="ARBA00004653"/>
    </source>
</evidence>
<evidence type="ECO:0000256" key="6">
    <source>
        <dbReference type="ARBA" id="ARBA00022989"/>
    </source>
</evidence>
<comment type="catalytic activity">
    <reaction evidence="11">
        <text>[protein]-C-terminal S-[(2E,6E)-farnesyl]-L-cysteine methyl ester + H2O = [protein]-C-terminal S-[(2E,6E)-farnesyl]-L-cysteine + methanol + H(+)</text>
        <dbReference type="Rhea" id="RHEA:48520"/>
        <dbReference type="Rhea" id="RHEA-COMP:12125"/>
        <dbReference type="Rhea" id="RHEA-COMP:12126"/>
        <dbReference type="ChEBI" id="CHEBI:15377"/>
        <dbReference type="ChEBI" id="CHEBI:15378"/>
        <dbReference type="ChEBI" id="CHEBI:17790"/>
        <dbReference type="ChEBI" id="CHEBI:90510"/>
        <dbReference type="ChEBI" id="CHEBI:90511"/>
        <dbReference type="EC" id="3.1.1.n2"/>
    </reaction>
</comment>
<dbReference type="Proteomes" id="UP000886520">
    <property type="component" value="Chromosome 8"/>
</dbReference>
<evidence type="ECO:0000313" key="15">
    <source>
        <dbReference type="Proteomes" id="UP000886520"/>
    </source>
</evidence>
<dbReference type="PANTHER" id="PTHR48081:SF33">
    <property type="entry name" value="KYNURENINE FORMAMIDASE"/>
    <property type="match status" value="1"/>
</dbReference>
<feature type="transmembrane region" description="Helical" evidence="12">
    <location>
        <begin position="170"/>
        <end position="190"/>
    </location>
</feature>
<comment type="subcellular location">
    <subcellularLocation>
        <location evidence="1">Endoplasmic reticulum membrane</location>
    </subcellularLocation>
    <subcellularLocation>
        <location evidence="2">Golgi apparatus membrane</location>
        <topology evidence="2">Multi-pass membrane protein</topology>
    </subcellularLocation>
</comment>
<dbReference type="Pfam" id="PF20434">
    <property type="entry name" value="BD-FAE"/>
    <property type="match status" value="1"/>
</dbReference>
<dbReference type="PANTHER" id="PTHR48081">
    <property type="entry name" value="AB HYDROLASE SUPERFAMILY PROTEIN C4A8.06C"/>
    <property type="match status" value="1"/>
</dbReference>
<evidence type="ECO:0000313" key="14">
    <source>
        <dbReference type="EMBL" id="KAI5076171.1"/>
    </source>
</evidence>
<proteinExistence type="inferred from homology"/>
<dbReference type="AlphaFoldDB" id="A0A9D4UY20"/>
<dbReference type="EC" id="3.1.1.n2" evidence="10"/>
<evidence type="ECO:0000256" key="3">
    <source>
        <dbReference type="ARBA" id="ARBA00022692"/>
    </source>
</evidence>
<evidence type="ECO:0000256" key="9">
    <source>
        <dbReference type="ARBA" id="ARBA00038028"/>
    </source>
</evidence>
<evidence type="ECO:0000256" key="4">
    <source>
        <dbReference type="ARBA" id="ARBA00022801"/>
    </source>
</evidence>
<sequence>MHENHDAIRELQKAHNCREICEEEKIGILHEENDAPEFFEGGKAKKISSKGNGSMMNKLHAALEPPLAPITDGLRRDNPNMPRYMSLDTAEDAIHRSSPPSHDKALRMSHHRPRRCLTESDIKLVSDRRSSFKDDFGHAAAETYLITKLSFTLLKFLGIGYRWLSKLGALALYALFLMPGFLQVGYYYFFDKRIHRSITYGPNPRNRLDLYIPENIDSPRPVVAFVTGGAWIIGYKAWGSLLGLQLVENDIIVACIDYRNFPQGTISDMVEDVSQGISYVCNNAASYGGDPDRVYLAGQSAGAHLAACALIEQAIKESKGSKGKDSNTEKEELTWKASQLKAYFAISGGYNLRVLVDHFHNRGLYRSLFLSIMEGEESLLRYSPELRVQSLSGRARSLLPPIYLFHGNADYSIPCDASTSFASVLASCGAQVTTRIYEGKTHTDVFLQDPMRGGRDALFEDILAVVRAGDKEAQLKDATSEPRRRLVPELLLQLARSVSPF</sequence>
<gene>
    <name evidence="14" type="ORF">GOP47_0008236</name>
</gene>
<comment type="similarity">
    <text evidence="9">Belongs to the AB hydrolase superfamily. Isoprenylcysteine methylesterase family.</text>
</comment>
<name>A0A9D4UY20_ADICA</name>
<evidence type="ECO:0000256" key="10">
    <source>
        <dbReference type="ARBA" id="ARBA00038928"/>
    </source>
</evidence>
<keyword evidence="4" id="KW-0378">Hydrolase</keyword>
<protein>
    <recommendedName>
        <fullName evidence="10">protein-S-isoprenylcysteine alpha-carbonyl methylesterase</fullName>
        <ecNumber evidence="10">3.1.1.n2</ecNumber>
    </recommendedName>
</protein>
<feature type="domain" description="BD-FAE-like" evidence="13">
    <location>
        <begin position="208"/>
        <end position="424"/>
    </location>
</feature>
<evidence type="ECO:0000259" key="13">
    <source>
        <dbReference type="Pfam" id="PF20434"/>
    </source>
</evidence>
<dbReference type="InterPro" id="IPR050300">
    <property type="entry name" value="GDXG_lipolytic_enzyme"/>
</dbReference>
<evidence type="ECO:0000256" key="11">
    <source>
        <dbReference type="ARBA" id="ARBA00049507"/>
    </source>
</evidence>
<dbReference type="FunFam" id="3.40.50.1820:FF:000084">
    <property type="entry name" value="Isoprenylcysteine alpha-carbonyl methylesterase ICME"/>
    <property type="match status" value="1"/>
</dbReference>
<organism evidence="14 15">
    <name type="scientific">Adiantum capillus-veneris</name>
    <name type="common">Maidenhair fern</name>
    <dbReference type="NCBI Taxonomy" id="13818"/>
    <lineage>
        <taxon>Eukaryota</taxon>
        <taxon>Viridiplantae</taxon>
        <taxon>Streptophyta</taxon>
        <taxon>Embryophyta</taxon>
        <taxon>Tracheophyta</taxon>
        <taxon>Polypodiopsida</taxon>
        <taxon>Polypodiidae</taxon>
        <taxon>Polypodiales</taxon>
        <taxon>Pteridineae</taxon>
        <taxon>Pteridaceae</taxon>
        <taxon>Vittarioideae</taxon>
        <taxon>Adiantum</taxon>
    </lineage>
</organism>
<reference evidence="14" key="1">
    <citation type="submission" date="2021-01" db="EMBL/GenBank/DDBJ databases">
        <title>Adiantum capillus-veneris genome.</title>
        <authorList>
            <person name="Fang Y."/>
            <person name="Liao Q."/>
        </authorList>
    </citation>
    <scope>NUCLEOTIDE SEQUENCE</scope>
    <source>
        <strain evidence="14">H3</strain>
        <tissue evidence="14">Leaf</tissue>
    </source>
</reference>
<comment type="caution">
    <text evidence="14">The sequence shown here is derived from an EMBL/GenBank/DDBJ whole genome shotgun (WGS) entry which is preliminary data.</text>
</comment>